<dbReference type="GO" id="GO:0016747">
    <property type="term" value="F:acyltransferase activity, transferring groups other than amino-acyl groups"/>
    <property type="evidence" value="ECO:0007669"/>
    <property type="project" value="InterPro"/>
</dbReference>
<comment type="caution">
    <text evidence="2">The sequence shown here is derived from an EMBL/GenBank/DDBJ whole genome shotgun (WGS) entry which is preliminary data.</text>
</comment>
<dbReference type="Proteomes" id="UP000295341">
    <property type="component" value="Unassembled WGS sequence"/>
</dbReference>
<reference evidence="2 3" key="1">
    <citation type="submission" date="2019-03" db="EMBL/GenBank/DDBJ databases">
        <title>Genomic Encyclopedia of Type Strains, Phase IV (KMG-IV): sequencing the most valuable type-strain genomes for metagenomic binning, comparative biology and taxonomic classification.</title>
        <authorList>
            <person name="Goeker M."/>
        </authorList>
    </citation>
    <scope>NUCLEOTIDE SEQUENCE [LARGE SCALE GENOMIC DNA]</scope>
    <source>
        <strain evidence="2 3">DSM 26377</strain>
    </source>
</reference>
<keyword evidence="3" id="KW-1185">Reference proteome</keyword>
<dbReference type="InterPro" id="IPR016181">
    <property type="entry name" value="Acyl_CoA_acyltransferase"/>
</dbReference>
<proteinExistence type="predicted"/>
<organism evidence="2 3">
    <name type="scientific">Panacagrimonas perspica</name>
    <dbReference type="NCBI Taxonomy" id="381431"/>
    <lineage>
        <taxon>Bacteria</taxon>
        <taxon>Pseudomonadati</taxon>
        <taxon>Pseudomonadota</taxon>
        <taxon>Gammaproteobacteria</taxon>
        <taxon>Nevskiales</taxon>
        <taxon>Nevskiaceae</taxon>
        <taxon>Panacagrimonas</taxon>
    </lineage>
</organism>
<dbReference type="RefSeq" id="WP_246051631.1">
    <property type="nucleotide sequence ID" value="NZ_MWIN01000028.1"/>
</dbReference>
<dbReference type="InterPro" id="IPR000182">
    <property type="entry name" value="GNAT_dom"/>
</dbReference>
<dbReference type="PROSITE" id="PS51186">
    <property type="entry name" value="GNAT"/>
    <property type="match status" value="1"/>
</dbReference>
<dbReference type="AlphaFoldDB" id="A0A4S3K0M3"/>
<gene>
    <name evidence="2" type="ORF">DFR24_2336</name>
</gene>
<evidence type="ECO:0000259" key="1">
    <source>
        <dbReference type="PROSITE" id="PS51186"/>
    </source>
</evidence>
<dbReference type="EMBL" id="SOBT01000009">
    <property type="protein sequence ID" value="TDU27978.1"/>
    <property type="molecule type" value="Genomic_DNA"/>
</dbReference>
<evidence type="ECO:0000313" key="3">
    <source>
        <dbReference type="Proteomes" id="UP000295341"/>
    </source>
</evidence>
<dbReference type="SUPFAM" id="SSF55729">
    <property type="entry name" value="Acyl-CoA N-acyltransferases (Nat)"/>
    <property type="match status" value="1"/>
</dbReference>
<accession>A0A4S3K0M3</accession>
<evidence type="ECO:0000313" key="2">
    <source>
        <dbReference type="EMBL" id="TDU27978.1"/>
    </source>
</evidence>
<dbReference type="Gene3D" id="3.40.630.30">
    <property type="match status" value="1"/>
</dbReference>
<sequence length="196" mass="22305">MAEVRIELLRGAQIATQLDALAALRIAVFREWPYLYEGTIEYEKKYLGTYLRSPRSLAILAWDGQHCIGASTVLPLADAEPQAQAPFLAAGLPIDRIDYFGESVILRPWRGIGLGVKFFELREAHAREQGLSTCAFCAVERPSDHPSRPVDYTPNDAFWNRRGYRKEPALRTRYDWLDVGDAQSSAKPMNFWMRDL</sequence>
<name>A0A4S3K0M3_9GAMM</name>
<feature type="domain" description="N-acetyltransferase" evidence="1">
    <location>
        <begin position="4"/>
        <end position="194"/>
    </location>
</feature>
<protein>
    <recommendedName>
        <fullName evidence="1">N-acetyltransferase domain-containing protein</fullName>
    </recommendedName>
</protein>